<dbReference type="FunFam" id="3.20.20.140:FF:000004">
    <property type="entry name" value="N-acetylglucosamine-6-phosphate deacetylase"/>
    <property type="match status" value="1"/>
</dbReference>
<feature type="binding site" evidence="11">
    <location>
        <position position="174"/>
    </location>
    <ligand>
        <name>Zn(2+)</name>
        <dbReference type="ChEBI" id="CHEBI:29105"/>
    </ligand>
</feature>
<gene>
    <name evidence="13" type="ORF">EDD68_12231</name>
</gene>
<dbReference type="CDD" id="cd00854">
    <property type="entry name" value="NagA"/>
    <property type="match status" value="1"/>
</dbReference>
<dbReference type="NCBIfam" id="TIGR00221">
    <property type="entry name" value="nagA"/>
    <property type="match status" value="1"/>
</dbReference>
<feature type="binding site" evidence="11">
    <location>
        <position position="261"/>
    </location>
    <ligand>
        <name>Zn(2+)</name>
        <dbReference type="ChEBI" id="CHEBI:29105"/>
    </ligand>
</feature>
<comment type="catalytic activity">
    <reaction evidence="7">
        <text>N-acetyl-D-glucosamine 6-phosphate + H2O = D-glucosamine 6-phosphate + acetate</text>
        <dbReference type="Rhea" id="RHEA:22936"/>
        <dbReference type="ChEBI" id="CHEBI:15377"/>
        <dbReference type="ChEBI" id="CHEBI:30089"/>
        <dbReference type="ChEBI" id="CHEBI:57513"/>
        <dbReference type="ChEBI" id="CHEBI:58725"/>
        <dbReference type="EC" id="3.5.1.25"/>
    </reaction>
</comment>
<dbReference type="SUPFAM" id="SSF51338">
    <property type="entry name" value="Composite domain of metallo-dependent hydrolases"/>
    <property type="match status" value="1"/>
</dbReference>
<evidence type="ECO:0000313" key="13">
    <source>
        <dbReference type="EMBL" id="TCT18268.1"/>
    </source>
</evidence>
<keyword evidence="14" id="KW-1185">Reference proteome</keyword>
<comment type="pathway">
    <text evidence="8">Amino-sugar metabolism; N-acetylneuraminate degradation; D-fructose 6-phosphate from N-acetylneuraminate: step 4/5.</text>
</comment>
<accession>A0A4R3MVB5</accession>
<evidence type="ECO:0000256" key="5">
    <source>
        <dbReference type="ARBA" id="ARBA00022801"/>
    </source>
</evidence>
<keyword evidence="4 11" id="KW-0479">Metal-binding</keyword>
<organism evidence="13 14">
    <name type="scientific">Melghiribacillus thermohalophilus</name>
    <dbReference type="NCBI Taxonomy" id="1324956"/>
    <lineage>
        <taxon>Bacteria</taxon>
        <taxon>Bacillati</taxon>
        <taxon>Bacillota</taxon>
        <taxon>Bacilli</taxon>
        <taxon>Bacillales</taxon>
        <taxon>Bacillaceae</taxon>
        <taxon>Melghiribacillus</taxon>
    </lineage>
</organism>
<evidence type="ECO:0000256" key="6">
    <source>
        <dbReference type="ARBA" id="ARBA00023277"/>
    </source>
</evidence>
<feature type="binding site" evidence="11">
    <location>
        <position position="240"/>
    </location>
    <ligand>
        <name>Zn(2+)</name>
        <dbReference type="ChEBI" id="CHEBI:29105"/>
    </ligand>
</feature>
<dbReference type="EC" id="3.5.1.25" evidence="2"/>
<comment type="caution">
    <text evidence="13">The sequence shown here is derived from an EMBL/GenBank/DDBJ whole genome shotgun (WGS) entry which is preliminary data.</text>
</comment>
<evidence type="ECO:0000256" key="4">
    <source>
        <dbReference type="ARBA" id="ARBA00022723"/>
    </source>
</evidence>
<comment type="similarity">
    <text evidence="1 9">Belongs to the metallo-dependent hydrolases superfamily. NagA family.</text>
</comment>
<dbReference type="InterPro" id="IPR006680">
    <property type="entry name" value="Amidohydro-rel"/>
</dbReference>
<dbReference type="AlphaFoldDB" id="A0A4R3MVB5"/>
<evidence type="ECO:0000256" key="3">
    <source>
        <dbReference type="ARBA" id="ARBA00018029"/>
    </source>
</evidence>
<evidence type="ECO:0000256" key="8">
    <source>
        <dbReference type="ARBA" id="ARBA00060590"/>
    </source>
</evidence>
<keyword evidence="6 9" id="KW-0119">Carbohydrate metabolism</keyword>
<feature type="active site" description="Proton donor/acceptor" evidence="10">
    <location>
        <position position="319"/>
    </location>
</feature>
<protein>
    <recommendedName>
        <fullName evidence="3">N-acetylglucosamine-6-phosphate deacetylase</fullName>
        <ecNumber evidence="2">3.5.1.25</ecNumber>
    </recommendedName>
</protein>
<dbReference type="GO" id="GO:0046872">
    <property type="term" value="F:metal ion binding"/>
    <property type="evidence" value="ECO:0007669"/>
    <property type="project" value="UniProtKB-KW"/>
</dbReference>
<dbReference type="PANTHER" id="PTHR11113:SF14">
    <property type="entry name" value="N-ACETYLGLUCOSAMINE-6-PHOSPHATE DEACETYLASE"/>
    <property type="match status" value="1"/>
</dbReference>
<dbReference type="Gene3D" id="2.30.40.10">
    <property type="entry name" value="Urease, subunit C, domain 1"/>
    <property type="match status" value="1"/>
</dbReference>
<dbReference type="PANTHER" id="PTHR11113">
    <property type="entry name" value="N-ACETYLGLUCOSAMINE-6-PHOSPHATE DEACETYLASE"/>
    <property type="match status" value="1"/>
</dbReference>
<dbReference type="EMBL" id="SMAN01000022">
    <property type="protein sequence ID" value="TCT18268.1"/>
    <property type="molecule type" value="Genomic_DNA"/>
</dbReference>
<dbReference type="SUPFAM" id="SSF51556">
    <property type="entry name" value="Metallo-dependent hydrolases"/>
    <property type="match status" value="1"/>
</dbReference>
<dbReference type="Pfam" id="PF01979">
    <property type="entry name" value="Amidohydro_1"/>
    <property type="match status" value="1"/>
</dbReference>
<dbReference type="InterPro" id="IPR003764">
    <property type="entry name" value="GlcNAc_6-P_deAcase"/>
</dbReference>
<dbReference type="InterPro" id="IPR011059">
    <property type="entry name" value="Metal-dep_hydrolase_composite"/>
</dbReference>
<dbReference type="PIRSF" id="PIRSF038994">
    <property type="entry name" value="NagA"/>
    <property type="match status" value="1"/>
</dbReference>
<dbReference type="GO" id="GO:0008448">
    <property type="term" value="F:N-acetylglucosamine-6-phosphate deacetylase activity"/>
    <property type="evidence" value="ECO:0007669"/>
    <property type="project" value="UniProtKB-EC"/>
</dbReference>
<comment type="cofactor">
    <cofactor evidence="11">
        <name>a divalent metal cation</name>
        <dbReference type="ChEBI" id="CHEBI:60240"/>
    </cofactor>
    <text evidence="11">Binds 1 divalent metal cation per subunit.</text>
</comment>
<evidence type="ECO:0000313" key="14">
    <source>
        <dbReference type="Proteomes" id="UP000294650"/>
    </source>
</evidence>
<evidence type="ECO:0000256" key="9">
    <source>
        <dbReference type="PIRNR" id="PIRNR038994"/>
    </source>
</evidence>
<evidence type="ECO:0000256" key="7">
    <source>
        <dbReference type="ARBA" id="ARBA00047647"/>
    </source>
</evidence>
<proteinExistence type="inferred from homology"/>
<dbReference type="Gene3D" id="3.20.20.140">
    <property type="entry name" value="Metal-dependent hydrolases"/>
    <property type="match status" value="1"/>
</dbReference>
<name>A0A4R3MVB5_9BACI</name>
<evidence type="ECO:0000256" key="2">
    <source>
        <dbReference type="ARBA" id="ARBA00011899"/>
    </source>
</evidence>
<keyword evidence="5 9" id="KW-0378">Hydrolase</keyword>
<reference evidence="13 14" key="1">
    <citation type="submission" date="2019-03" db="EMBL/GenBank/DDBJ databases">
        <title>Genomic Encyclopedia of Type Strains, Phase IV (KMG-IV): sequencing the most valuable type-strain genomes for metagenomic binning, comparative biology and taxonomic classification.</title>
        <authorList>
            <person name="Goeker M."/>
        </authorList>
    </citation>
    <scope>NUCLEOTIDE SEQUENCE [LARGE SCALE GENOMIC DNA]</scope>
    <source>
        <strain evidence="13 14">DSM 25894</strain>
    </source>
</reference>
<dbReference type="Proteomes" id="UP000294650">
    <property type="component" value="Unassembled WGS sequence"/>
</dbReference>
<feature type="domain" description="Amidohydrolase-related" evidence="12">
    <location>
        <begin position="94"/>
        <end position="424"/>
    </location>
</feature>
<evidence type="ECO:0000259" key="12">
    <source>
        <dbReference type="Pfam" id="PF01979"/>
    </source>
</evidence>
<dbReference type="InterPro" id="IPR032466">
    <property type="entry name" value="Metal_Hydrolase"/>
</dbReference>
<evidence type="ECO:0000256" key="11">
    <source>
        <dbReference type="PIRSR" id="PIRSR038994-3"/>
    </source>
</evidence>
<dbReference type="GO" id="GO:0006046">
    <property type="term" value="P:N-acetylglucosamine catabolic process"/>
    <property type="evidence" value="ECO:0007669"/>
    <property type="project" value="TreeGrafter"/>
</dbReference>
<sequence>MGYDKKEEVCLVVWNDLDENGELLLYAKDDEYRGEIMKSHHLMMKNMTVYSEQRTIEKGFVEIQGSKITRVGNVHDLIEQPSADIIELDSDLHLIPGFIDLHIHGVNGADTMDATPEALETIAISLPQEGTTSFLATTMTQESWKIEKALQNVGQFIRWQNDHQGAEVLGVHLEGPFISKKKAGAQSVSHIKNPDIGLFHRWQKLADGAIRIVTAAPELPGGLPFIEYISRKGTIASIGHSDATYESVQHAIQKGARQVTHLYNQMSGLHHREPGVVGAALLQDELYTEIIADGIHVHPDVIRLAFQQKTKNRIILITDAIRAKGLDAGTYELGGQRVRLKYGEARLFDGTLAGSVLKMNKAAKNMRNYTGCRMEDIIAITSVNPAKQLGIYDRKGSISPGKDADFVIVNDDFDVIMTFCRGRLAYQKKV</sequence>
<evidence type="ECO:0000256" key="10">
    <source>
        <dbReference type="PIRSR" id="PIRSR038994-1"/>
    </source>
</evidence>
<evidence type="ECO:0000256" key="1">
    <source>
        <dbReference type="ARBA" id="ARBA00010716"/>
    </source>
</evidence>